<evidence type="ECO:0000256" key="2">
    <source>
        <dbReference type="SAM" id="Coils"/>
    </source>
</evidence>
<dbReference type="AlphaFoldDB" id="A0A3S3RNL9"/>
<protein>
    <recommendedName>
        <fullName evidence="3">C-type lectin domain-containing protein</fullName>
    </recommendedName>
</protein>
<feature type="domain" description="C-type lectin" evidence="3">
    <location>
        <begin position="1"/>
        <end position="52"/>
    </location>
</feature>
<reference evidence="5" key="2">
    <citation type="submission" date="2018-11" db="EMBL/GenBank/DDBJ databases">
        <title>Trombidioid mite genomics.</title>
        <authorList>
            <person name="Dong X."/>
        </authorList>
    </citation>
    <scope>NUCLEOTIDE SEQUENCE</scope>
    <source>
        <strain evidence="5">UoL-WK</strain>
    </source>
</reference>
<dbReference type="EMBL" id="NCKU01007703">
    <property type="protein sequence ID" value="RWS02446.1"/>
    <property type="molecule type" value="Genomic_DNA"/>
</dbReference>
<dbReference type="PROSITE" id="PS50041">
    <property type="entry name" value="C_TYPE_LECTIN_2"/>
    <property type="match status" value="1"/>
</dbReference>
<evidence type="ECO:0000259" key="3">
    <source>
        <dbReference type="PROSITE" id="PS50041"/>
    </source>
</evidence>
<dbReference type="OrthoDB" id="6416237at2759"/>
<keyword evidence="6" id="KW-1185">Reference proteome</keyword>
<sequence length="141" mass="16361">MESFVWIDGTAFDFTNWAPEQPDGPDTCIRIEMFNGRWHDFSCESNCIVMCQMSYLIDYPTPEIPAFGFSEEAILNSIKDLNAKIDFFSNNINEKLSRLDYHVHHIDESVEQCKATNDELKKVKQKILKQLNKTEAIIMFA</sequence>
<feature type="coiled-coil region" evidence="2">
    <location>
        <begin position="78"/>
        <end position="137"/>
    </location>
</feature>
<dbReference type="InterPro" id="IPR001304">
    <property type="entry name" value="C-type_lectin-like"/>
</dbReference>
<evidence type="ECO:0000256" key="1">
    <source>
        <dbReference type="ARBA" id="ARBA00023157"/>
    </source>
</evidence>
<accession>A0A3S3RNL9</accession>
<dbReference type="EMBL" id="NCKU01008974">
    <property type="protein sequence ID" value="RWS01559.1"/>
    <property type="molecule type" value="Genomic_DNA"/>
</dbReference>
<evidence type="ECO:0000313" key="4">
    <source>
        <dbReference type="EMBL" id="RWS01559.1"/>
    </source>
</evidence>
<organism evidence="5 6">
    <name type="scientific">Dinothrombium tinctorium</name>
    <dbReference type="NCBI Taxonomy" id="1965070"/>
    <lineage>
        <taxon>Eukaryota</taxon>
        <taxon>Metazoa</taxon>
        <taxon>Ecdysozoa</taxon>
        <taxon>Arthropoda</taxon>
        <taxon>Chelicerata</taxon>
        <taxon>Arachnida</taxon>
        <taxon>Acari</taxon>
        <taxon>Acariformes</taxon>
        <taxon>Trombidiformes</taxon>
        <taxon>Prostigmata</taxon>
        <taxon>Anystina</taxon>
        <taxon>Parasitengona</taxon>
        <taxon>Trombidioidea</taxon>
        <taxon>Trombidiidae</taxon>
        <taxon>Dinothrombium</taxon>
    </lineage>
</organism>
<dbReference type="Gene3D" id="3.10.100.10">
    <property type="entry name" value="Mannose-Binding Protein A, subunit A"/>
    <property type="match status" value="1"/>
</dbReference>
<dbReference type="InterPro" id="IPR016186">
    <property type="entry name" value="C-type_lectin-like/link_sf"/>
</dbReference>
<proteinExistence type="predicted"/>
<dbReference type="PROSITE" id="PS00615">
    <property type="entry name" value="C_TYPE_LECTIN_1"/>
    <property type="match status" value="1"/>
</dbReference>
<evidence type="ECO:0000313" key="5">
    <source>
        <dbReference type="EMBL" id="RWS02446.1"/>
    </source>
</evidence>
<dbReference type="SUPFAM" id="SSF56436">
    <property type="entry name" value="C-type lectin-like"/>
    <property type="match status" value="1"/>
</dbReference>
<name>A0A3S3RNL9_9ACAR</name>
<gene>
    <name evidence="5" type="ORF">B4U79_16616</name>
    <name evidence="4" type="ORF">B4U79_16715</name>
</gene>
<dbReference type="Proteomes" id="UP000285301">
    <property type="component" value="Unassembled WGS sequence"/>
</dbReference>
<reference evidence="5 6" key="1">
    <citation type="journal article" date="2018" name="Gigascience">
        <title>Genomes of trombidid mites reveal novel predicted allergens and laterally-transferred genes associated with secondary metabolism.</title>
        <authorList>
            <person name="Dong X."/>
            <person name="Chaisiri K."/>
            <person name="Xia D."/>
            <person name="Armstrong S.D."/>
            <person name="Fang Y."/>
            <person name="Donnelly M.J."/>
            <person name="Kadowaki T."/>
            <person name="McGarry J.W."/>
            <person name="Darby A.C."/>
            <person name="Makepeace B.L."/>
        </authorList>
    </citation>
    <scope>NUCLEOTIDE SEQUENCE [LARGE SCALE GENOMIC DNA]</scope>
    <source>
        <strain evidence="5">UoL-WK</strain>
    </source>
</reference>
<dbReference type="InterPro" id="IPR018378">
    <property type="entry name" value="C-type_lectin_CS"/>
</dbReference>
<evidence type="ECO:0000313" key="6">
    <source>
        <dbReference type="Proteomes" id="UP000285301"/>
    </source>
</evidence>
<keyword evidence="1" id="KW-1015">Disulfide bond</keyword>
<dbReference type="InterPro" id="IPR016187">
    <property type="entry name" value="CTDL_fold"/>
</dbReference>
<comment type="caution">
    <text evidence="5">The sequence shown here is derived from an EMBL/GenBank/DDBJ whole genome shotgun (WGS) entry which is preliminary data.</text>
</comment>
<keyword evidence="2" id="KW-0175">Coiled coil</keyword>